<dbReference type="AlphaFoldDB" id="A0AAD2HN28"/>
<proteinExistence type="predicted"/>
<dbReference type="Proteomes" id="UP001295794">
    <property type="component" value="Unassembled WGS sequence"/>
</dbReference>
<dbReference type="EMBL" id="CAVNYO010000421">
    <property type="protein sequence ID" value="CAK5278430.1"/>
    <property type="molecule type" value="Genomic_DNA"/>
</dbReference>
<reference evidence="2" key="1">
    <citation type="submission" date="2023-11" db="EMBL/GenBank/DDBJ databases">
        <authorList>
            <person name="De Vega J J."/>
            <person name="De Vega J J."/>
        </authorList>
    </citation>
    <scope>NUCLEOTIDE SEQUENCE</scope>
</reference>
<sequence length="78" mass="8791">NIQRLPKWALHLDTLCNGLPHNFSRPSRAKNDELSNFSRKTHTPTIRTEAAETSPSGHPLSYSPQQRSTVNLFLDGVH</sequence>
<evidence type="ECO:0000313" key="3">
    <source>
        <dbReference type="Proteomes" id="UP001295794"/>
    </source>
</evidence>
<keyword evidence="3" id="KW-1185">Reference proteome</keyword>
<feature type="non-terminal residue" evidence="2">
    <location>
        <position position="1"/>
    </location>
</feature>
<name>A0AAD2HN28_9AGAR</name>
<comment type="caution">
    <text evidence="2">The sequence shown here is derived from an EMBL/GenBank/DDBJ whole genome shotgun (WGS) entry which is preliminary data.</text>
</comment>
<feature type="non-terminal residue" evidence="2">
    <location>
        <position position="78"/>
    </location>
</feature>
<feature type="compositionally biased region" description="Polar residues" evidence="1">
    <location>
        <begin position="34"/>
        <end position="66"/>
    </location>
</feature>
<feature type="region of interest" description="Disordered" evidence="1">
    <location>
        <begin position="20"/>
        <end position="66"/>
    </location>
</feature>
<evidence type="ECO:0000313" key="2">
    <source>
        <dbReference type="EMBL" id="CAK5278430.1"/>
    </source>
</evidence>
<accession>A0AAD2HN28</accession>
<organism evidence="2 3">
    <name type="scientific">Mycena citricolor</name>
    <dbReference type="NCBI Taxonomy" id="2018698"/>
    <lineage>
        <taxon>Eukaryota</taxon>
        <taxon>Fungi</taxon>
        <taxon>Dikarya</taxon>
        <taxon>Basidiomycota</taxon>
        <taxon>Agaricomycotina</taxon>
        <taxon>Agaricomycetes</taxon>
        <taxon>Agaricomycetidae</taxon>
        <taxon>Agaricales</taxon>
        <taxon>Marasmiineae</taxon>
        <taxon>Mycenaceae</taxon>
        <taxon>Mycena</taxon>
    </lineage>
</organism>
<evidence type="ECO:0000256" key="1">
    <source>
        <dbReference type="SAM" id="MobiDB-lite"/>
    </source>
</evidence>
<gene>
    <name evidence="2" type="ORF">MYCIT1_LOCUS27765</name>
</gene>
<protein>
    <submittedName>
        <fullName evidence="2">Uncharacterized protein</fullName>
    </submittedName>
</protein>